<dbReference type="InterPro" id="IPR014752">
    <property type="entry name" value="Arrestin-like_C"/>
</dbReference>
<organism evidence="2 3">
    <name type="scientific">Xylaria grammica</name>
    <dbReference type="NCBI Taxonomy" id="363999"/>
    <lineage>
        <taxon>Eukaryota</taxon>
        <taxon>Fungi</taxon>
        <taxon>Dikarya</taxon>
        <taxon>Ascomycota</taxon>
        <taxon>Pezizomycotina</taxon>
        <taxon>Sordariomycetes</taxon>
        <taxon>Xylariomycetidae</taxon>
        <taxon>Xylariales</taxon>
        <taxon>Xylariaceae</taxon>
        <taxon>Xylaria</taxon>
    </lineage>
</organism>
<gene>
    <name evidence="2" type="ORF">EKO27_g5507</name>
</gene>
<sequence length="435" mass="48314">MSVGTLHAKVVLDDPSRIHCGNRDPVTGHINLRYAPGHGNASAELFGPLQVYVTLHGRAKTKIWKSNGQSTSIYRGRAPLFHQKALVYDDSFRAHPRDSTNFPFSLFFPEVAYAQVTDDFDEDPRYISQSSQRLPPSFQSSYHGFAHRYEAFVEYRVGVDVVMPRLDVHVNKPGEYEEPVIHYEGPRTTQLADRRPYDWRGSVSVRNELLLPEADRPQGFRQKTKALFGAGNFPTYAFDWVCLAPKDLYLGQPACFEIRIKARENECTATLIPEVRLQYFHVEIEAHTDVRADRTLFRCPESEGNYTVFEAAGAIDNTGPFSKANENTKIVNTQALGSGRIGGFSSSFATYNISHSYSARIKFGFELTGKVKEVDKEYGVIVHPPLEFAQPPAVAEAGPSVAGPSSLPPDAGGKAPDLPPYEPLPAYEATPSGKN</sequence>
<dbReference type="Proteomes" id="UP000286045">
    <property type="component" value="Unassembled WGS sequence"/>
</dbReference>
<comment type="caution">
    <text evidence="2">The sequence shown here is derived from an EMBL/GenBank/DDBJ whole genome shotgun (WGS) entry which is preliminary data.</text>
</comment>
<reference evidence="2 3" key="1">
    <citation type="submission" date="2018-12" db="EMBL/GenBank/DDBJ databases">
        <title>Draft genome sequence of Xylaria grammica IHI A82.</title>
        <authorList>
            <person name="Buettner E."/>
            <person name="Kellner H."/>
        </authorList>
    </citation>
    <scope>NUCLEOTIDE SEQUENCE [LARGE SCALE GENOMIC DNA]</scope>
    <source>
        <strain evidence="2 3">IHI A82</strain>
    </source>
</reference>
<evidence type="ECO:0000313" key="2">
    <source>
        <dbReference type="EMBL" id="RWA09605.1"/>
    </source>
</evidence>
<protein>
    <recommendedName>
        <fullName evidence="4">Arrestin-like N-terminal domain-containing protein</fullName>
    </recommendedName>
</protein>
<proteinExistence type="predicted"/>
<evidence type="ECO:0000256" key="1">
    <source>
        <dbReference type="SAM" id="MobiDB-lite"/>
    </source>
</evidence>
<evidence type="ECO:0000313" key="3">
    <source>
        <dbReference type="Proteomes" id="UP000286045"/>
    </source>
</evidence>
<keyword evidence="3" id="KW-1185">Reference proteome</keyword>
<dbReference type="EMBL" id="RYZI01000147">
    <property type="protein sequence ID" value="RWA09605.1"/>
    <property type="molecule type" value="Genomic_DNA"/>
</dbReference>
<dbReference type="Gene3D" id="2.60.40.640">
    <property type="match status" value="1"/>
</dbReference>
<feature type="region of interest" description="Disordered" evidence="1">
    <location>
        <begin position="393"/>
        <end position="435"/>
    </location>
</feature>
<evidence type="ECO:0008006" key="4">
    <source>
        <dbReference type="Google" id="ProtNLM"/>
    </source>
</evidence>
<dbReference type="AlphaFoldDB" id="A0A439D5C7"/>
<name>A0A439D5C7_9PEZI</name>
<accession>A0A439D5C7</accession>